<gene>
    <name evidence="1" type="ORF">CEXT_248381</name>
</gene>
<accession>A0AAV4MEM3</accession>
<protein>
    <submittedName>
        <fullName evidence="1">Uncharacterized protein</fullName>
    </submittedName>
</protein>
<keyword evidence="2" id="KW-1185">Reference proteome</keyword>
<dbReference type="EMBL" id="BPLR01002129">
    <property type="protein sequence ID" value="GIX70295.1"/>
    <property type="molecule type" value="Genomic_DNA"/>
</dbReference>
<evidence type="ECO:0000313" key="2">
    <source>
        <dbReference type="Proteomes" id="UP001054945"/>
    </source>
</evidence>
<dbReference type="AlphaFoldDB" id="A0AAV4MEM3"/>
<comment type="caution">
    <text evidence="1">The sequence shown here is derived from an EMBL/GenBank/DDBJ whole genome shotgun (WGS) entry which is preliminary data.</text>
</comment>
<organism evidence="1 2">
    <name type="scientific">Caerostris extrusa</name>
    <name type="common">Bark spider</name>
    <name type="synonym">Caerostris bankana</name>
    <dbReference type="NCBI Taxonomy" id="172846"/>
    <lineage>
        <taxon>Eukaryota</taxon>
        <taxon>Metazoa</taxon>
        <taxon>Ecdysozoa</taxon>
        <taxon>Arthropoda</taxon>
        <taxon>Chelicerata</taxon>
        <taxon>Arachnida</taxon>
        <taxon>Araneae</taxon>
        <taxon>Araneomorphae</taxon>
        <taxon>Entelegynae</taxon>
        <taxon>Araneoidea</taxon>
        <taxon>Araneidae</taxon>
        <taxon>Caerostris</taxon>
    </lineage>
</organism>
<proteinExistence type="predicted"/>
<reference evidence="1 2" key="1">
    <citation type="submission" date="2021-06" db="EMBL/GenBank/DDBJ databases">
        <title>Caerostris extrusa draft genome.</title>
        <authorList>
            <person name="Kono N."/>
            <person name="Arakawa K."/>
        </authorList>
    </citation>
    <scope>NUCLEOTIDE SEQUENCE [LARGE SCALE GENOMIC DNA]</scope>
</reference>
<evidence type="ECO:0000313" key="1">
    <source>
        <dbReference type="EMBL" id="GIX70295.1"/>
    </source>
</evidence>
<sequence length="117" mass="13000">MRLDCRDQTHWRSLRVANESLIAKAPLLILLALEFRGSRQLSTVATASQPANHQTKCNLIAEIRHTGGVCELLMNPALQELPPNSVSFRIQGGSLVGKVELDRDETLQLELRAQENS</sequence>
<dbReference type="Proteomes" id="UP001054945">
    <property type="component" value="Unassembled WGS sequence"/>
</dbReference>
<name>A0AAV4MEM3_CAEEX</name>